<name>A0A2M9C4S2_9MICO</name>
<feature type="transmembrane region" description="Helical" evidence="1">
    <location>
        <begin position="37"/>
        <end position="54"/>
    </location>
</feature>
<dbReference type="AlphaFoldDB" id="A0A2M9C4S2"/>
<proteinExistence type="predicted"/>
<comment type="caution">
    <text evidence="2">The sequence shown here is derived from an EMBL/GenBank/DDBJ whole genome shotgun (WGS) entry which is preliminary data.</text>
</comment>
<evidence type="ECO:0000256" key="1">
    <source>
        <dbReference type="SAM" id="Phobius"/>
    </source>
</evidence>
<accession>A0A2M9C4S2</accession>
<keyword evidence="1" id="KW-0472">Membrane</keyword>
<evidence type="ECO:0000313" key="3">
    <source>
        <dbReference type="Proteomes" id="UP000230161"/>
    </source>
</evidence>
<organism evidence="2 3">
    <name type="scientific">Compostimonas suwonensis</name>
    <dbReference type="NCBI Taxonomy" id="1048394"/>
    <lineage>
        <taxon>Bacteria</taxon>
        <taxon>Bacillati</taxon>
        <taxon>Actinomycetota</taxon>
        <taxon>Actinomycetes</taxon>
        <taxon>Micrococcales</taxon>
        <taxon>Microbacteriaceae</taxon>
        <taxon>Compostimonas</taxon>
    </lineage>
</organism>
<dbReference type="RefSeq" id="WP_100343412.1">
    <property type="nucleotide sequence ID" value="NZ_PGFB01000001.1"/>
</dbReference>
<keyword evidence="1" id="KW-0812">Transmembrane</keyword>
<evidence type="ECO:0000313" key="2">
    <source>
        <dbReference type="EMBL" id="PJJ65528.1"/>
    </source>
</evidence>
<dbReference type="EMBL" id="PGFB01000001">
    <property type="protein sequence ID" value="PJJ65528.1"/>
    <property type="molecule type" value="Genomic_DNA"/>
</dbReference>
<protein>
    <submittedName>
        <fullName evidence="2">Uncharacterized protein</fullName>
    </submittedName>
</protein>
<sequence>MATRWARFARGWLAAVVATFVAAFSHAVAGGGVPSALAIVLSLAFSGMVCVALAGRTLSRVRLAASVLLSQLAFHSLFMLGGSTLRIGGAVAHDHTDPIGSFESQFAAHSAAAEHSQHLGGDQGMVMAHVVAAILTFFALRHGEHAFWSLFASARLSLGVLLDASFANAPVDVPPSVPSAGFRVFVPRELRLVLSRLRHRGPPLRLALSL</sequence>
<reference evidence="2 3" key="1">
    <citation type="submission" date="2017-11" db="EMBL/GenBank/DDBJ databases">
        <title>Genomic Encyclopedia of Archaeal and Bacterial Type Strains, Phase II (KMG-II): From Individual Species to Whole Genera.</title>
        <authorList>
            <person name="Goeker M."/>
        </authorList>
    </citation>
    <scope>NUCLEOTIDE SEQUENCE [LARGE SCALE GENOMIC DNA]</scope>
    <source>
        <strain evidence="2 3">DSM 25625</strain>
    </source>
</reference>
<gene>
    <name evidence="2" type="ORF">CLV54_0561</name>
</gene>
<dbReference type="OrthoDB" id="5125396at2"/>
<keyword evidence="1" id="KW-1133">Transmembrane helix</keyword>
<dbReference type="Proteomes" id="UP000230161">
    <property type="component" value="Unassembled WGS sequence"/>
</dbReference>
<keyword evidence="3" id="KW-1185">Reference proteome</keyword>